<accession>A0A5C5XZV1</accession>
<protein>
    <recommendedName>
        <fullName evidence="2">VWFA domain-containing protein</fullName>
    </recommendedName>
</protein>
<dbReference type="InterPro" id="IPR002035">
    <property type="entry name" value="VWF_A"/>
</dbReference>
<sequence length="308" mass="33257">MIAAWTDFHFIRPWALMAIPLALAIGWYFQRSADPLRGWRQQMDRGLLDALTQNQHDVASWRRYGWLVIAIVASLAVAGPTWQRMANPFAKDAPPLVILLSASDSMAAIDVSPNPLDRAKIKIDDLANRRAGDPLGLIAYAGSAHVVLPPTEDTAVVADMAAEVSPDIMPVPGNRLDLAIPAAVELLNAFDGAGSLLVVADRIDVDPQAVAESHQKAGRPLIQFLAMSPPGTAADPSIKDVAKALRATVQVDSVDDSDIDAVIAQSNRRSAATTDGQTERWEEFGYWLTPVITLMVALGFRRQQAAGR</sequence>
<dbReference type="InterPro" id="IPR050768">
    <property type="entry name" value="UPF0353/GerABKA_families"/>
</dbReference>
<evidence type="ECO:0000313" key="4">
    <source>
        <dbReference type="Proteomes" id="UP000317238"/>
    </source>
</evidence>
<evidence type="ECO:0000313" key="3">
    <source>
        <dbReference type="EMBL" id="TWT68927.1"/>
    </source>
</evidence>
<dbReference type="PANTHER" id="PTHR22550">
    <property type="entry name" value="SPORE GERMINATION PROTEIN"/>
    <property type="match status" value="1"/>
</dbReference>
<keyword evidence="1" id="KW-0812">Transmembrane</keyword>
<dbReference type="Gene3D" id="3.40.50.410">
    <property type="entry name" value="von Willebrand factor, type A domain"/>
    <property type="match status" value="1"/>
</dbReference>
<comment type="caution">
    <text evidence="3">The sequence shown here is derived from an EMBL/GenBank/DDBJ whole genome shotgun (WGS) entry which is preliminary data.</text>
</comment>
<dbReference type="PANTHER" id="PTHR22550:SF14">
    <property type="entry name" value="VWFA DOMAIN-CONTAINING PROTEIN"/>
    <property type="match status" value="1"/>
</dbReference>
<dbReference type="AlphaFoldDB" id="A0A5C5XZV1"/>
<proteinExistence type="predicted"/>
<reference evidence="3 4" key="1">
    <citation type="submission" date="2019-02" db="EMBL/GenBank/DDBJ databases">
        <title>Deep-cultivation of Planctomycetes and their phenomic and genomic characterization uncovers novel biology.</title>
        <authorList>
            <person name="Wiegand S."/>
            <person name="Jogler M."/>
            <person name="Boedeker C."/>
            <person name="Pinto D."/>
            <person name="Vollmers J."/>
            <person name="Rivas-Marin E."/>
            <person name="Kohn T."/>
            <person name="Peeters S.H."/>
            <person name="Heuer A."/>
            <person name="Rast P."/>
            <person name="Oberbeckmann S."/>
            <person name="Bunk B."/>
            <person name="Jeske O."/>
            <person name="Meyerdierks A."/>
            <person name="Storesund J.E."/>
            <person name="Kallscheuer N."/>
            <person name="Luecker S."/>
            <person name="Lage O.M."/>
            <person name="Pohl T."/>
            <person name="Merkel B.J."/>
            <person name="Hornburger P."/>
            <person name="Mueller R.-W."/>
            <person name="Bruemmer F."/>
            <person name="Labrenz M."/>
            <person name="Spormann A.M."/>
            <person name="Op Den Camp H."/>
            <person name="Overmann J."/>
            <person name="Amann R."/>
            <person name="Jetten M.S.M."/>
            <person name="Mascher T."/>
            <person name="Medema M.H."/>
            <person name="Devos D.P."/>
            <person name="Kaster A.-K."/>
            <person name="Ovreas L."/>
            <person name="Rohde M."/>
            <person name="Galperin M.Y."/>
            <person name="Jogler C."/>
        </authorList>
    </citation>
    <scope>NUCLEOTIDE SEQUENCE [LARGE SCALE GENOMIC DNA]</scope>
    <source>
        <strain evidence="3 4">Pan14r</strain>
    </source>
</reference>
<dbReference type="Proteomes" id="UP000317238">
    <property type="component" value="Unassembled WGS sequence"/>
</dbReference>
<dbReference type="OrthoDB" id="9807628at2"/>
<feature type="transmembrane region" description="Helical" evidence="1">
    <location>
        <begin position="12"/>
        <end position="30"/>
    </location>
</feature>
<dbReference type="SUPFAM" id="SSF53300">
    <property type="entry name" value="vWA-like"/>
    <property type="match status" value="1"/>
</dbReference>
<keyword evidence="4" id="KW-1185">Reference proteome</keyword>
<dbReference type="EMBL" id="SJPL01000001">
    <property type="protein sequence ID" value="TWT68927.1"/>
    <property type="molecule type" value="Genomic_DNA"/>
</dbReference>
<keyword evidence="1" id="KW-1133">Transmembrane helix</keyword>
<feature type="transmembrane region" description="Helical" evidence="1">
    <location>
        <begin position="64"/>
        <end position="82"/>
    </location>
</feature>
<gene>
    <name evidence="3" type="ORF">Pan14r_12110</name>
</gene>
<name>A0A5C5XZV1_9PLAN</name>
<feature type="domain" description="VWFA" evidence="2">
    <location>
        <begin position="96"/>
        <end position="188"/>
    </location>
</feature>
<organism evidence="3 4">
    <name type="scientific">Crateriforma conspicua</name>
    <dbReference type="NCBI Taxonomy" id="2527996"/>
    <lineage>
        <taxon>Bacteria</taxon>
        <taxon>Pseudomonadati</taxon>
        <taxon>Planctomycetota</taxon>
        <taxon>Planctomycetia</taxon>
        <taxon>Planctomycetales</taxon>
        <taxon>Planctomycetaceae</taxon>
        <taxon>Crateriforma</taxon>
    </lineage>
</organism>
<dbReference type="RefSeq" id="WP_146438587.1">
    <property type="nucleotide sequence ID" value="NZ_SJPL01000001.1"/>
</dbReference>
<evidence type="ECO:0000256" key="1">
    <source>
        <dbReference type="SAM" id="Phobius"/>
    </source>
</evidence>
<evidence type="ECO:0000259" key="2">
    <source>
        <dbReference type="Pfam" id="PF13519"/>
    </source>
</evidence>
<keyword evidence="1" id="KW-0472">Membrane</keyword>
<dbReference type="InterPro" id="IPR036465">
    <property type="entry name" value="vWFA_dom_sf"/>
</dbReference>
<dbReference type="Pfam" id="PF13519">
    <property type="entry name" value="VWA_2"/>
    <property type="match status" value="1"/>
</dbReference>